<evidence type="ECO:0000313" key="4">
    <source>
        <dbReference type="Proteomes" id="UP001595798"/>
    </source>
</evidence>
<feature type="chain" id="PRO_5045691801" description="Secreted protein" evidence="2">
    <location>
        <begin position="24"/>
        <end position="120"/>
    </location>
</feature>
<comment type="caution">
    <text evidence="3">The sequence shown here is derived from an EMBL/GenBank/DDBJ whole genome shotgun (WGS) entry which is preliminary data.</text>
</comment>
<sequence length="120" mass="14910">MMRRWLIALTTLVLLGTAPVVMADRDHHERGREWHQEGERSDGRMRMRVRDSHEYHRRHHHRDNGWHHGHHKKRRWHHDNDRRDRRHRQGYRDHHRYDRDRGGIVIGIGDDRQGVVIWNR</sequence>
<feature type="region of interest" description="Disordered" evidence="1">
    <location>
        <begin position="52"/>
        <end position="95"/>
    </location>
</feature>
<feature type="compositionally biased region" description="Basic residues" evidence="1">
    <location>
        <begin position="55"/>
        <end position="77"/>
    </location>
</feature>
<feature type="signal peptide" evidence="2">
    <location>
        <begin position="1"/>
        <end position="23"/>
    </location>
</feature>
<evidence type="ECO:0000256" key="1">
    <source>
        <dbReference type="SAM" id="MobiDB-lite"/>
    </source>
</evidence>
<name>A0ABV8QFB0_9GAMM</name>
<gene>
    <name evidence="3" type="ORF">ACFOZ5_04210</name>
</gene>
<accession>A0ABV8QFB0</accession>
<evidence type="ECO:0000313" key="3">
    <source>
        <dbReference type="EMBL" id="MFC4258235.1"/>
    </source>
</evidence>
<evidence type="ECO:0008006" key="5">
    <source>
        <dbReference type="Google" id="ProtNLM"/>
    </source>
</evidence>
<reference evidence="4" key="1">
    <citation type="journal article" date="2019" name="Int. J. Syst. Evol. Microbiol.">
        <title>The Global Catalogue of Microorganisms (GCM) 10K type strain sequencing project: providing services to taxonomists for standard genome sequencing and annotation.</title>
        <authorList>
            <consortium name="The Broad Institute Genomics Platform"/>
            <consortium name="The Broad Institute Genome Sequencing Center for Infectious Disease"/>
            <person name="Wu L."/>
            <person name="Ma J."/>
        </authorList>
    </citation>
    <scope>NUCLEOTIDE SEQUENCE [LARGE SCALE GENOMIC DNA]</scope>
    <source>
        <strain evidence="4">CECT 7297</strain>
    </source>
</reference>
<keyword evidence="4" id="KW-1185">Reference proteome</keyword>
<protein>
    <recommendedName>
        <fullName evidence="5">Secreted protein</fullName>
    </recommendedName>
</protein>
<dbReference type="RefSeq" id="WP_379885632.1">
    <property type="nucleotide sequence ID" value="NZ_JBHSDI010000007.1"/>
</dbReference>
<organism evidence="3 4">
    <name type="scientific">Marinobacter lacisalsi</name>
    <dbReference type="NCBI Taxonomy" id="475979"/>
    <lineage>
        <taxon>Bacteria</taxon>
        <taxon>Pseudomonadati</taxon>
        <taxon>Pseudomonadota</taxon>
        <taxon>Gammaproteobacteria</taxon>
        <taxon>Pseudomonadales</taxon>
        <taxon>Marinobacteraceae</taxon>
        <taxon>Marinobacter</taxon>
    </lineage>
</organism>
<dbReference type="EMBL" id="JBHSDI010000007">
    <property type="protein sequence ID" value="MFC4258235.1"/>
    <property type="molecule type" value="Genomic_DNA"/>
</dbReference>
<dbReference type="Proteomes" id="UP001595798">
    <property type="component" value="Unassembled WGS sequence"/>
</dbReference>
<evidence type="ECO:0000256" key="2">
    <source>
        <dbReference type="SAM" id="SignalP"/>
    </source>
</evidence>
<proteinExistence type="predicted"/>
<keyword evidence="2" id="KW-0732">Signal</keyword>